<feature type="transmembrane region" description="Helical" evidence="6">
    <location>
        <begin position="279"/>
        <end position="300"/>
    </location>
</feature>
<feature type="transmembrane region" description="Helical" evidence="6">
    <location>
        <begin position="53"/>
        <end position="78"/>
    </location>
</feature>
<dbReference type="InterPro" id="IPR005495">
    <property type="entry name" value="LptG/LptF_permease"/>
</dbReference>
<evidence type="ECO:0000256" key="4">
    <source>
        <dbReference type="ARBA" id="ARBA00022989"/>
    </source>
</evidence>
<feature type="transmembrane region" description="Helical" evidence="6">
    <location>
        <begin position="307"/>
        <end position="325"/>
    </location>
</feature>
<evidence type="ECO:0000256" key="2">
    <source>
        <dbReference type="ARBA" id="ARBA00022475"/>
    </source>
</evidence>
<reference evidence="7" key="1">
    <citation type="submission" date="2018-05" db="EMBL/GenBank/DDBJ databases">
        <authorList>
            <person name="Lanie J.A."/>
            <person name="Ng W.-L."/>
            <person name="Kazmierczak K.M."/>
            <person name="Andrzejewski T.M."/>
            <person name="Davidsen T.M."/>
            <person name="Wayne K.J."/>
            <person name="Tettelin H."/>
            <person name="Glass J.I."/>
            <person name="Rusch D."/>
            <person name="Podicherti R."/>
            <person name="Tsui H.-C.T."/>
            <person name="Winkler M.E."/>
        </authorList>
    </citation>
    <scope>NUCLEOTIDE SEQUENCE</scope>
</reference>
<feature type="transmembrane region" description="Helical" evidence="6">
    <location>
        <begin position="12"/>
        <end position="33"/>
    </location>
</feature>
<dbReference type="PANTHER" id="PTHR33529:SF8">
    <property type="entry name" value="PERMEASE, YJGP_YJGQ FAMILY"/>
    <property type="match status" value="1"/>
</dbReference>
<keyword evidence="2" id="KW-1003">Cell membrane</keyword>
<sequence length="363" mass="41398">MYKLDQYLVRQFLTILGFSILGFVSIFVIVDLIENLDRFIDNNVPTRVVVSYYLYTLPWFVSIGLPMSMLISTVFSLGNMVKRNEWTALKASGISIYRTAWPLLTIGMVMSLGSFVLDNKLVAYGNEKRFEIDRDYVKRKSRHKLKNTLKDVFLQKNTSTHISLTKYSIKNKTGYGLTWVDLGTSTLQKRIDAKKITWHADSLKWMLSDYSIRDFNDLGVEGSVSLSEEDTILSLGFTPQEIQQQARKPDELDYFKLTARIKQLKNNGVDTLRWEVTRYLKISFTFTNLIVVLCGIPLVVIKEKNSLSFGAGLSVFVIFGYYAFIKFGQSMGFKGVVEPILSAWLGNIVFTIGGIILLLRART</sequence>
<evidence type="ECO:0008006" key="8">
    <source>
        <dbReference type="Google" id="ProtNLM"/>
    </source>
</evidence>
<name>A0A381N3K6_9ZZZZ</name>
<proteinExistence type="predicted"/>
<dbReference type="GO" id="GO:0015920">
    <property type="term" value="P:lipopolysaccharide transport"/>
    <property type="evidence" value="ECO:0007669"/>
    <property type="project" value="TreeGrafter"/>
</dbReference>
<evidence type="ECO:0000256" key="1">
    <source>
        <dbReference type="ARBA" id="ARBA00004651"/>
    </source>
</evidence>
<dbReference type="PANTHER" id="PTHR33529">
    <property type="entry name" value="SLR0882 PROTEIN-RELATED"/>
    <property type="match status" value="1"/>
</dbReference>
<dbReference type="Pfam" id="PF03739">
    <property type="entry name" value="LptF_LptG"/>
    <property type="match status" value="1"/>
</dbReference>
<feature type="transmembrane region" description="Helical" evidence="6">
    <location>
        <begin position="99"/>
        <end position="117"/>
    </location>
</feature>
<evidence type="ECO:0000256" key="6">
    <source>
        <dbReference type="SAM" id="Phobius"/>
    </source>
</evidence>
<accession>A0A381N3K6</accession>
<comment type="subcellular location">
    <subcellularLocation>
        <location evidence="1">Cell membrane</location>
        <topology evidence="1">Multi-pass membrane protein</topology>
    </subcellularLocation>
</comment>
<evidence type="ECO:0000256" key="5">
    <source>
        <dbReference type="ARBA" id="ARBA00023136"/>
    </source>
</evidence>
<keyword evidence="3 6" id="KW-0812">Transmembrane</keyword>
<gene>
    <name evidence="7" type="ORF">METZ01_LOCUS2054</name>
</gene>
<evidence type="ECO:0000256" key="3">
    <source>
        <dbReference type="ARBA" id="ARBA00022692"/>
    </source>
</evidence>
<keyword evidence="5 6" id="KW-0472">Membrane</keyword>
<keyword evidence="4 6" id="KW-1133">Transmembrane helix</keyword>
<dbReference type="EMBL" id="UINC01000109">
    <property type="protein sequence ID" value="SUZ49200.1"/>
    <property type="molecule type" value="Genomic_DNA"/>
</dbReference>
<organism evidence="7">
    <name type="scientific">marine metagenome</name>
    <dbReference type="NCBI Taxonomy" id="408172"/>
    <lineage>
        <taxon>unclassified sequences</taxon>
        <taxon>metagenomes</taxon>
        <taxon>ecological metagenomes</taxon>
    </lineage>
</organism>
<feature type="transmembrane region" description="Helical" evidence="6">
    <location>
        <begin position="340"/>
        <end position="359"/>
    </location>
</feature>
<dbReference type="AlphaFoldDB" id="A0A381N3K6"/>
<protein>
    <recommendedName>
        <fullName evidence="8">YjgP/YjgQ family permease</fullName>
    </recommendedName>
</protein>
<evidence type="ECO:0000313" key="7">
    <source>
        <dbReference type="EMBL" id="SUZ49200.1"/>
    </source>
</evidence>
<dbReference type="GO" id="GO:0043190">
    <property type="term" value="C:ATP-binding cassette (ABC) transporter complex"/>
    <property type="evidence" value="ECO:0007669"/>
    <property type="project" value="TreeGrafter"/>
</dbReference>